<accession>A0A8S5SVP5</accession>
<dbReference type="EMBL" id="BK032684">
    <property type="protein sequence ID" value="DAF55030.1"/>
    <property type="molecule type" value="Genomic_DNA"/>
</dbReference>
<name>A0A8S5SVP5_9CAUD</name>
<organism evidence="1">
    <name type="scientific">Siphoviridae sp. ctXzK3</name>
    <dbReference type="NCBI Taxonomy" id="2827889"/>
    <lineage>
        <taxon>Viruses</taxon>
        <taxon>Duplodnaviria</taxon>
        <taxon>Heunggongvirae</taxon>
        <taxon>Uroviricota</taxon>
        <taxon>Caudoviricetes</taxon>
    </lineage>
</organism>
<sequence length="30" mass="3716">MPFSSFGAMEEFDICTRTRQRPVRRLYHKR</sequence>
<protein>
    <submittedName>
        <fullName evidence="1">Uncharacterized protein</fullName>
    </submittedName>
</protein>
<proteinExistence type="predicted"/>
<reference evidence="1" key="1">
    <citation type="journal article" date="2021" name="Proc. Natl. Acad. Sci. U.S.A.">
        <title>A Catalog of Tens of Thousands of Viruses from Human Metagenomes Reveals Hidden Associations with Chronic Diseases.</title>
        <authorList>
            <person name="Tisza M.J."/>
            <person name="Buck C.B."/>
        </authorList>
    </citation>
    <scope>NUCLEOTIDE SEQUENCE</scope>
    <source>
        <strain evidence="1">CtXzK3</strain>
    </source>
</reference>
<evidence type="ECO:0000313" key="1">
    <source>
        <dbReference type="EMBL" id="DAF55030.1"/>
    </source>
</evidence>